<proteinExistence type="predicted"/>
<accession>A0A0A9E0G4</accession>
<evidence type="ECO:0000313" key="1">
    <source>
        <dbReference type="EMBL" id="JAD94294.1"/>
    </source>
</evidence>
<protein>
    <submittedName>
        <fullName evidence="1">PIN7</fullName>
    </submittedName>
</protein>
<reference evidence="1" key="1">
    <citation type="submission" date="2014-09" db="EMBL/GenBank/DDBJ databases">
        <authorList>
            <person name="Magalhaes I.L.F."/>
            <person name="Oliveira U."/>
            <person name="Santos F.R."/>
            <person name="Vidigal T.H.D.A."/>
            <person name="Brescovit A.D."/>
            <person name="Santos A.J."/>
        </authorList>
    </citation>
    <scope>NUCLEOTIDE SEQUENCE</scope>
    <source>
        <tissue evidence="1">Shoot tissue taken approximately 20 cm above the soil surface</tissue>
    </source>
</reference>
<sequence>MCRSLPSSPLVCPFAAFLVLAGAAMAGLGAGYWPYLFALAGASSS</sequence>
<dbReference type="AlphaFoldDB" id="A0A0A9E0G4"/>
<dbReference type="EMBL" id="GBRH01203601">
    <property type="protein sequence ID" value="JAD94294.1"/>
    <property type="molecule type" value="Transcribed_RNA"/>
</dbReference>
<name>A0A0A9E0G4_ARUDO</name>
<reference evidence="1" key="2">
    <citation type="journal article" date="2015" name="Data Brief">
        <title>Shoot transcriptome of the giant reed, Arundo donax.</title>
        <authorList>
            <person name="Barrero R.A."/>
            <person name="Guerrero F.D."/>
            <person name="Moolhuijzen P."/>
            <person name="Goolsby J.A."/>
            <person name="Tidwell J."/>
            <person name="Bellgard S.E."/>
            <person name="Bellgard M.I."/>
        </authorList>
    </citation>
    <scope>NUCLEOTIDE SEQUENCE</scope>
    <source>
        <tissue evidence="1">Shoot tissue taken approximately 20 cm above the soil surface</tissue>
    </source>
</reference>
<organism evidence="1">
    <name type="scientific">Arundo donax</name>
    <name type="common">Giant reed</name>
    <name type="synonym">Donax arundinaceus</name>
    <dbReference type="NCBI Taxonomy" id="35708"/>
    <lineage>
        <taxon>Eukaryota</taxon>
        <taxon>Viridiplantae</taxon>
        <taxon>Streptophyta</taxon>
        <taxon>Embryophyta</taxon>
        <taxon>Tracheophyta</taxon>
        <taxon>Spermatophyta</taxon>
        <taxon>Magnoliopsida</taxon>
        <taxon>Liliopsida</taxon>
        <taxon>Poales</taxon>
        <taxon>Poaceae</taxon>
        <taxon>PACMAD clade</taxon>
        <taxon>Arundinoideae</taxon>
        <taxon>Arundineae</taxon>
        <taxon>Arundo</taxon>
    </lineage>
</organism>